<evidence type="ECO:0000313" key="2">
    <source>
        <dbReference type="Proteomes" id="UP000198688"/>
    </source>
</evidence>
<name>A0A1H2CYL3_9ACTN</name>
<reference evidence="1 2" key="1">
    <citation type="submission" date="2016-10" db="EMBL/GenBank/DDBJ databases">
        <authorList>
            <person name="de Groot N.N."/>
        </authorList>
    </citation>
    <scope>NUCLEOTIDE SEQUENCE [LARGE SCALE GENOMIC DNA]</scope>
    <source>
        <strain evidence="1 2">DSM 43941</strain>
    </source>
</reference>
<dbReference type="RefSeq" id="WP_157751953.1">
    <property type="nucleotide sequence ID" value="NZ_BOMJ01000007.1"/>
</dbReference>
<accession>A0A1H2CYL3</accession>
<sequence>MGVHELGSQSARTDTGAVVRSAGRETLRIDYRGRTMPVPVDQGLGSLGVYLPRAPRWEDGEPVAVDDLAVVREAVVEVLRFWGFDTEFLELDG</sequence>
<organism evidence="1 2">
    <name type="scientific">Actinoplanes derwentensis</name>
    <dbReference type="NCBI Taxonomy" id="113562"/>
    <lineage>
        <taxon>Bacteria</taxon>
        <taxon>Bacillati</taxon>
        <taxon>Actinomycetota</taxon>
        <taxon>Actinomycetes</taxon>
        <taxon>Micromonosporales</taxon>
        <taxon>Micromonosporaceae</taxon>
        <taxon>Actinoplanes</taxon>
    </lineage>
</organism>
<dbReference type="STRING" id="113562.SAMN04489716_7279"/>
<dbReference type="AlphaFoldDB" id="A0A1H2CYL3"/>
<gene>
    <name evidence="1" type="ORF">SAMN04489716_7279</name>
</gene>
<evidence type="ECO:0008006" key="3">
    <source>
        <dbReference type="Google" id="ProtNLM"/>
    </source>
</evidence>
<dbReference type="EMBL" id="LT629758">
    <property type="protein sequence ID" value="SDT75367.1"/>
    <property type="molecule type" value="Genomic_DNA"/>
</dbReference>
<dbReference type="Proteomes" id="UP000198688">
    <property type="component" value="Chromosome I"/>
</dbReference>
<protein>
    <recommendedName>
        <fullName evidence="3">Immunity protein 74</fullName>
    </recommendedName>
</protein>
<evidence type="ECO:0000313" key="1">
    <source>
        <dbReference type="EMBL" id="SDT75367.1"/>
    </source>
</evidence>
<keyword evidence="2" id="KW-1185">Reference proteome</keyword>
<proteinExistence type="predicted"/>
<dbReference type="OrthoDB" id="3296563at2"/>